<reference evidence="1 2" key="1">
    <citation type="journal article" date="2016" name="Mol. Biol. Evol.">
        <title>Comparative Genomics of Early-Diverging Mushroom-Forming Fungi Provides Insights into the Origins of Lignocellulose Decay Capabilities.</title>
        <authorList>
            <person name="Nagy L.G."/>
            <person name="Riley R."/>
            <person name="Tritt A."/>
            <person name="Adam C."/>
            <person name="Daum C."/>
            <person name="Floudas D."/>
            <person name="Sun H."/>
            <person name="Yadav J.S."/>
            <person name="Pangilinan J."/>
            <person name="Larsson K.H."/>
            <person name="Matsuura K."/>
            <person name="Barry K."/>
            <person name="Labutti K."/>
            <person name="Kuo R."/>
            <person name="Ohm R.A."/>
            <person name="Bhattacharya S.S."/>
            <person name="Shirouzu T."/>
            <person name="Yoshinaga Y."/>
            <person name="Martin F.M."/>
            <person name="Grigoriev I.V."/>
            <person name="Hibbett D.S."/>
        </authorList>
    </citation>
    <scope>NUCLEOTIDE SEQUENCE [LARGE SCALE GENOMIC DNA]</scope>
    <source>
        <strain evidence="1 2">CBS 109695</strain>
    </source>
</reference>
<proteinExistence type="predicted"/>
<protein>
    <submittedName>
        <fullName evidence="1">Uncharacterized protein</fullName>
    </submittedName>
</protein>
<organism evidence="1 2">
    <name type="scientific">Athelia psychrophila</name>
    <dbReference type="NCBI Taxonomy" id="1759441"/>
    <lineage>
        <taxon>Eukaryota</taxon>
        <taxon>Fungi</taxon>
        <taxon>Dikarya</taxon>
        <taxon>Basidiomycota</taxon>
        <taxon>Agaricomycotina</taxon>
        <taxon>Agaricomycetes</taxon>
        <taxon>Agaricomycetidae</taxon>
        <taxon>Atheliales</taxon>
        <taxon>Atheliaceae</taxon>
        <taxon>Athelia</taxon>
    </lineage>
</organism>
<name>A0A166NYP9_9AGAM</name>
<dbReference type="AlphaFoldDB" id="A0A166NYP9"/>
<accession>A0A166NYP9</accession>
<evidence type="ECO:0000313" key="1">
    <source>
        <dbReference type="EMBL" id="KZP25517.1"/>
    </source>
</evidence>
<dbReference type="Proteomes" id="UP000076532">
    <property type="component" value="Unassembled WGS sequence"/>
</dbReference>
<sequence>MGGRGESGARVHAIPYVVQAVSLPNISPRTSLPCSLCPLGPSVTCHCARRSDCSLATRGAWCSPLVDVSTLDGVTYDGGGLSGCWLEGGTSKRAARSQKAVQATWRREEAEGIGNGTWAGRNFFLGTRNIAALLEAVQATWRRVTRYKVGAAGKGGIGGSGGDRKRNLVGTQLFSGYEKYHRPIRSGASDVAAGNTV</sequence>
<keyword evidence="2" id="KW-1185">Reference proteome</keyword>
<evidence type="ECO:0000313" key="2">
    <source>
        <dbReference type="Proteomes" id="UP000076532"/>
    </source>
</evidence>
<dbReference type="EMBL" id="KV417520">
    <property type="protein sequence ID" value="KZP25517.1"/>
    <property type="molecule type" value="Genomic_DNA"/>
</dbReference>
<gene>
    <name evidence="1" type="ORF">FIBSPDRAFT_383102</name>
</gene>